<evidence type="ECO:0000313" key="3">
    <source>
        <dbReference type="Proteomes" id="UP000887567"/>
    </source>
</evidence>
<dbReference type="GeneID" id="110239025"/>
<dbReference type="OrthoDB" id="421638at2759"/>
<evidence type="ECO:0000313" key="2">
    <source>
        <dbReference type="EnsemblMetazoa" id="XP_020900385.1"/>
    </source>
</evidence>
<dbReference type="KEGG" id="epa:110239025"/>
<feature type="transmembrane region" description="Helical" evidence="1">
    <location>
        <begin position="120"/>
        <end position="137"/>
    </location>
</feature>
<organism evidence="2 3">
    <name type="scientific">Exaiptasia diaphana</name>
    <name type="common">Tropical sea anemone</name>
    <name type="synonym">Aiptasia pulchella</name>
    <dbReference type="NCBI Taxonomy" id="2652724"/>
    <lineage>
        <taxon>Eukaryota</taxon>
        <taxon>Metazoa</taxon>
        <taxon>Cnidaria</taxon>
        <taxon>Anthozoa</taxon>
        <taxon>Hexacorallia</taxon>
        <taxon>Actiniaria</taxon>
        <taxon>Aiptasiidae</taxon>
        <taxon>Exaiptasia</taxon>
    </lineage>
</organism>
<dbReference type="PANTHER" id="PTHR38636:SF1">
    <property type="entry name" value="CHLORIDE CHANNEL PROTEIN CLC-D"/>
    <property type="match status" value="1"/>
</dbReference>
<accession>A0A913X834</accession>
<dbReference type="PANTHER" id="PTHR38636">
    <property type="entry name" value="PROTEIN CBG20488"/>
    <property type="match status" value="1"/>
</dbReference>
<dbReference type="RefSeq" id="XP_020900385.1">
    <property type="nucleotide sequence ID" value="XM_021044726.2"/>
</dbReference>
<evidence type="ECO:0000256" key="1">
    <source>
        <dbReference type="SAM" id="Phobius"/>
    </source>
</evidence>
<keyword evidence="1" id="KW-0472">Membrane</keyword>
<keyword evidence="1" id="KW-1133">Transmembrane helix</keyword>
<dbReference type="Pfam" id="PF08560">
    <property type="entry name" value="DUF1757"/>
    <property type="match status" value="1"/>
</dbReference>
<proteinExistence type="predicted"/>
<name>A0A913X834_EXADI</name>
<keyword evidence="1" id="KW-0812">Transmembrane</keyword>
<reference evidence="2" key="1">
    <citation type="submission" date="2022-11" db="UniProtKB">
        <authorList>
            <consortium name="EnsemblMetazoa"/>
        </authorList>
    </citation>
    <scope>IDENTIFICATION</scope>
</reference>
<protein>
    <submittedName>
        <fullName evidence="2">Uncharacterized protein</fullName>
    </submittedName>
</protein>
<dbReference type="OMA" id="NRNQVRT"/>
<dbReference type="AlphaFoldDB" id="A0A913X834"/>
<sequence length="167" mass="17716">MKFQWTRNMAGQTLSDEEMSAIAYPLEELTVHVTTKTIQACAILGIIIGPVVRLARGPRTLGALTGTAVKAAKIGALIGVPMGPAMTYMRIKGAKVDDDGLYDRCYRLRYNRNQVRTDRFAYLGTIGGAAGALAMGSPLTTGAVMGLVSGTILAGVYNTATEEKKTS</sequence>
<dbReference type="Proteomes" id="UP000887567">
    <property type="component" value="Unplaced"/>
</dbReference>
<dbReference type="InterPro" id="IPR013869">
    <property type="entry name" value="DUF1757"/>
</dbReference>
<dbReference type="EnsemblMetazoa" id="XM_021044726.2">
    <property type="protein sequence ID" value="XP_020900385.1"/>
    <property type="gene ID" value="LOC110239025"/>
</dbReference>
<keyword evidence="3" id="KW-1185">Reference proteome</keyword>